<dbReference type="NCBIfam" id="TIGR03166">
    <property type="entry name" value="alt_F1F0_F1_eps"/>
    <property type="match status" value="1"/>
</dbReference>
<evidence type="ECO:0000313" key="9">
    <source>
        <dbReference type="EMBL" id="TRT51398.1"/>
    </source>
</evidence>
<dbReference type="Gene3D" id="2.60.15.10">
    <property type="entry name" value="F0F1 ATP synthase delta/epsilon subunit, N-terminal"/>
    <property type="match status" value="1"/>
</dbReference>
<evidence type="ECO:0000256" key="7">
    <source>
        <dbReference type="HAMAP-Rule" id="MF_00530"/>
    </source>
</evidence>
<sequence>MTGTMKLRVILPTRILLETEVIKVTAESGSGCFCLLPHHIDFVTAILPGLLSFTTPQEQERFMAVDEGILVKSGFDVRVSTRHAVESADLGCLREAVEKQFQILDEREKRTRVALTKLEANMIRQFIELGGQRGN</sequence>
<organism evidence="9 10">
    <name type="scientific">Microcystis aeruginosa Ma_QC_C_20070703_M131</name>
    <dbReference type="NCBI Taxonomy" id="2486263"/>
    <lineage>
        <taxon>Bacteria</taxon>
        <taxon>Bacillati</taxon>
        <taxon>Cyanobacteriota</taxon>
        <taxon>Cyanophyceae</taxon>
        <taxon>Oscillatoriophycideae</taxon>
        <taxon>Chroococcales</taxon>
        <taxon>Microcystaceae</taxon>
        <taxon>Microcystis</taxon>
    </lineage>
</organism>
<dbReference type="GO" id="GO:0012505">
    <property type="term" value="C:endomembrane system"/>
    <property type="evidence" value="ECO:0007669"/>
    <property type="project" value="UniProtKB-SubCell"/>
</dbReference>
<name>A0A551XRQ1_MICAE</name>
<evidence type="ECO:0000256" key="4">
    <source>
        <dbReference type="ARBA" id="ARBA00023065"/>
    </source>
</evidence>
<feature type="domain" description="ATP synthase F1 complex delta/epsilon subunit N-terminal" evidence="8">
    <location>
        <begin position="5"/>
        <end position="84"/>
    </location>
</feature>
<dbReference type="NCBIfam" id="NF004871">
    <property type="entry name" value="PRK06228.1"/>
    <property type="match status" value="1"/>
</dbReference>
<keyword evidence="5 7" id="KW-0472">Membrane</keyword>
<protein>
    <recommendedName>
        <fullName evidence="7">ATP synthase epsilon chain</fullName>
    </recommendedName>
    <alternativeName>
        <fullName evidence="7">ATP synthase F1 sector epsilon subunit</fullName>
    </alternativeName>
    <alternativeName>
        <fullName evidence="7">F-ATPase epsilon subunit</fullName>
    </alternativeName>
</protein>
<dbReference type="InterPro" id="IPR001469">
    <property type="entry name" value="ATP_synth_F1_dsu/esu"/>
</dbReference>
<dbReference type="Proteomes" id="UP000316443">
    <property type="component" value="Unassembled WGS sequence"/>
</dbReference>
<dbReference type="InterPro" id="IPR036771">
    <property type="entry name" value="ATPsynth_dsu/esu_N"/>
</dbReference>
<proteinExistence type="inferred from homology"/>
<evidence type="ECO:0000313" key="10">
    <source>
        <dbReference type="Proteomes" id="UP000316443"/>
    </source>
</evidence>
<dbReference type="SUPFAM" id="SSF51344">
    <property type="entry name" value="Epsilon subunit of F1F0-ATP synthase N-terminal domain"/>
    <property type="match status" value="1"/>
</dbReference>
<comment type="similarity">
    <text evidence="2 7">Belongs to the ATPase epsilon chain family.</text>
</comment>
<accession>A0A551XRQ1</accession>
<comment type="subcellular location">
    <subcellularLocation>
        <location evidence="7">Cellular thylakoid membrane</location>
        <topology evidence="7">Peripheral membrane protein</topology>
    </subcellularLocation>
    <subcellularLocation>
        <location evidence="1">Endomembrane system</location>
        <topology evidence="1">Peripheral membrane protein</topology>
    </subcellularLocation>
</comment>
<reference evidence="9 10" key="1">
    <citation type="submission" date="2019-01" db="EMBL/GenBank/DDBJ databases">
        <title>Coherence of Microcystis species and biogeography revealed through population genomics.</title>
        <authorList>
            <person name="Perez-Carrascal O.M."/>
            <person name="Terrat Y."/>
            <person name="Giani A."/>
            <person name="Fortin N."/>
            <person name="Tromas N."/>
            <person name="Shapiro B.J."/>
        </authorList>
    </citation>
    <scope>NUCLEOTIDE SEQUENCE [LARGE SCALE GENOMIC DNA]</scope>
    <source>
        <strain evidence="9">Ma_QC_C_20070703_M131</strain>
    </source>
</reference>
<dbReference type="EMBL" id="SFCA01000160">
    <property type="protein sequence ID" value="TRT51398.1"/>
    <property type="molecule type" value="Genomic_DNA"/>
</dbReference>
<keyword evidence="7" id="KW-0066">ATP synthesis</keyword>
<dbReference type="InterPro" id="IPR024037">
    <property type="entry name" value="Alt_ATP_synth_F1_esu"/>
</dbReference>
<keyword evidence="6 7" id="KW-0139">CF(1)</keyword>
<evidence type="ECO:0000256" key="3">
    <source>
        <dbReference type="ARBA" id="ARBA00022448"/>
    </source>
</evidence>
<evidence type="ECO:0000256" key="1">
    <source>
        <dbReference type="ARBA" id="ARBA00004184"/>
    </source>
</evidence>
<comment type="subunit">
    <text evidence="7">F-type ATPases have 2 components, CF(1) - the catalytic core - and CF(0) - the membrane proton channel. CF(1) has five subunits: alpha(3), beta(3), gamma(1), delta(1), epsilon(1). CF(0) has three main subunits: a, b and c.</text>
</comment>
<evidence type="ECO:0000259" key="8">
    <source>
        <dbReference type="Pfam" id="PF02823"/>
    </source>
</evidence>
<evidence type="ECO:0000256" key="6">
    <source>
        <dbReference type="ARBA" id="ARBA00023196"/>
    </source>
</evidence>
<dbReference type="GO" id="GO:0046933">
    <property type="term" value="F:proton-transporting ATP synthase activity, rotational mechanism"/>
    <property type="evidence" value="ECO:0007669"/>
    <property type="project" value="UniProtKB-UniRule"/>
</dbReference>
<comment type="function">
    <text evidence="7">Produces ATP from ADP in the presence of a proton gradient across the membrane.</text>
</comment>
<dbReference type="InterPro" id="IPR020546">
    <property type="entry name" value="ATP_synth_F1_dsu/esu_N"/>
</dbReference>
<dbReference type="GO" id="GO:0045259">
    <property type="term" value="C:proton-transporting ATP synthase complex"/>
    <property type="evidence" value="ECO:0007669"/>
    <property type="project" value="UniProtKB-KW"/>
</dbReference>
<comment type="caution">
    <text evidence="9">The sequence shown here is derived from an EMBL/GenBank/DDBJ whole genome shotgun (WGS) entry which is preliminary data.</text>
</comment>
<evidence type="ECO:0000256" key="2">
    <source>
        <dbReference type="ARBA" id="ARBA00005712"/>
    </source>
</evidence>
<evidence type="ECO:0000256" key="5">
    <source>
        <dbReference type="ARBA" id="ARBA00023136"/>
    </source>
</evidence>
<keyword evidence="3 7" id="KW-0813">Transport</keyword>
<keyword evidence="7" id="KW-0793">Thylakoid</keyword>
<dbReference type="GO" id="GO:0031676">
    <property type="term" value="C:plasma membrane-derived thylakoid membrane"/>
    <property type="evidence" value="ECO:0007669"/>
    <property type="project" value="UniProtKB-SubCell"/>
</dbReference>
<dbReference type="HAMAP" id="MF_00530">
    <property type="entry name" value="ATP_synth_epsil_bac"/>
    <property type="match status" value="1"/>
</dbReference>
<keyword evidence="7" id="KW-0375">Hydrogen ion transport</keyword>
<dbReference type="AlphaFoldDB" id="A0A551XRQ1"/>
<dbReference type="GO" id="GO:0005524">
    <property type="term" value="F:ATP binding"/>
    <property type="evidence" value="ECO:0007669"/>
    <property type="project" value="UniProtKB-UniRule"/>
</dbReference>
<gene>
    <name evidence="7" type="primary">atpC</name>
    <name evidence="9" type="ORF">EWV85_15800</name>
</gene>
<dbReference type="CDD" id="cd12152">
    <property type="entry name" value="F1-ATPase_delta"/>
    <property type="match status" value="1"/>
</dbReference>
<dbReference type="Pfam" id="PF02823">
    <property type="entry name" value="ATP-synt_DE_N"/>
    <property type="match status" value="1"/>
</dbReference>
<keyword evidence="4 7" id="KW-0406">Ion transport</keyword>